<feature type="compositionally biased region" description="Pro residues" evidence="6">
    <location>
        <begin position="300"/>
        <end position="309"/>
    </location>
</feature>
<feature type="transmembrane region" description="Helical" evidence="7">
    <location>
        <begin position="195"/>
        <end position="219"/>
    </location>
</feature>
<evidence type="ECO:0000313" key="8">
    <source>
        <dbReference type="EMBL" id="BBH92595.1"/>
    </source>
</evidence>
<reference evidence="8" key="1">
    <citation type="submission" date="2018-12" db="EMBL/GenBank/DDBJ databases">
        <title>Novel natural products biosynthetic potential of the class Ktedonobacteria.</title>
        <authorList>
            <person name="Zheng Y."/>
            <person name="Saitou A."/>
            <person name="Wang C.M."/>
            <person name="Toyoda A."/>
            <person name="Minakuchi Y."/>
            <person name="Sekiguchi Y."/>
            <person name="Ueda K."/>
            <person name="Takano H."/>
            <person name="Sakai Y."/>
            <person name="Yokota A."/>
            <person name="Yabe S."/>
        </authorList>
    </citation>
    <scope>NUCLEOTIDE SEQUENCE</scope>
    <source>
        <strain evidence="8">A3-2</strain>
    </source>
</reference>
<gene>
    <name evidence="8" type="ORF">KTA_07940</name>
</gene>
<feature type="transmembrane region" description="Helical" evidence="7">
    <location>
        <begin position="155"/>
        <end position="174"/>
    </location>
</feature>
<protein>
    <recommendedName>
        <fullName evidence="9">Cytochrome c oxidase assembly protein</fullName>
    </recommendedName>
</protein>
<sequence>MQPLMSLDEQINIPALIGALLLCLGYLPSLWQEQQHPQPEAPASQTTWRLAAFLTALVAMLAVLVTPIDRLARSQLFLMHMLQVIVLSTLCAPLLLIAMPTRLRRRLLPGEDQHRAGGAAVLRFLTQPLAASILYNGFFLLWHLPPLYLVTCQQALLYDLALVILLLMALLNWWPLLGPTAVSRRLSYPAQMLYAFLDGQPIDIFAFLLVFSGTIFYPIYARQAHPLIAPLSDQEAAGAMLLVPGLVDLLVMTPLFFRWLAELEARARLRDQQLQQIVEAEEQRRASEPLSEPSEDQPATPSPGAPRSE</sequence>
<feature type="region of interest" description="Disordered" evidence="6">
    <location>
        <begin position="280"/>
        <end position="309"/>
    </location>
</feature>
<feature type="transmembrane region" description="Helical" evidence="7">
    <location>
        <begin position="239"/>
        <end position="260"/>
    </location>
</feature>
<comment type="subcellular location">
    <subcellularLocation>
        <location evidence="1">Cell membrane</location>
        <topology evidence="1">Multi-pass membrane protein</topology>
    </subcellularLocation>
</comment>
<evidence type="ECO:0000256" key="3">
    <source>
        <dbReference type="ARBA" id="ARBA00022692"/>
    </source>
</evidence>
<evidence type="ECO:0000256" key="5">
    <source>
        <dbReference type="ARBA" id="ARBA00023136"/>
    </source>
</evidence>
<dbReference type="InterPro" id="IPR019108">
    <property type="entry name" value="Caa3_assmbl_CtaG-rel"/>
</dbReference>
<evidence type="ECO:0000256" key="6">
    <source>
        <dbReference type="SAM" id="MobiDB-lite"/>
    </source>
</evidence>
<evidence type="ECO:0000256" key="7">
    <source>
        <dbReference type="SAM" id="Phobius"/>
    </source>
</evidence>
<evidence type="ECO:0008006" key="9">
    <source>
        <dbReference type="Google" id="ProtNLM"/>
    </source>
</evidence>
<dbReference type="AlphaFoldDB" id="A0A455T287"/>
<evidence type="ECO:0000256" key="1">
    <source>
        <dbReference type="ARBA" id="ARBA00004651"/>
    </source>
</evidence>
<accession>A0A455T287</accession>
<keyword evidence="2" id="KW-1003">Cell membrane</keyword>
<name>A0A455T287_9CHLR</name>
<feature type="transmembrane region" description="Helical" evidence="7">
    <location>
        <begin position="80"/>
        <end position="99"/>
    </location>
</feature>
<dbReference type="EMBL" id="AP019377">
    <property type="protein sequence ID" value="BBH92595.1"/>
    <property type="molecule type" value="Genomic_DNA"/>
</dbReference>
<feature type="transmembrane region" description="Helical" evidence="7">
    <location>
        <begin position="50"/>
        <end position="68"/>
    </location>
</feature>
<evidence type="ECO:0000256" key="4">
    <source>
        <dbReference type="ARBA" id="ARBA00022989"/>
    </source>
</evidence>
<feature type="transmembrane region" description="Helical" evidence="7">
    <location>
        <begin position="12"/>
        <end position="29"/>
    </location>
</feature>
<proteinExistence type="predicted"/>
<dbReference type="Pfam" id="PF09678">
    <property type="entry name" value="Caa3_CtaG"/>
    <property type="match status" value="1"/>
</dbReference>
<keyword evidence="3 7" id="KW-0812">Transmembrane</keyword>
<dbReference type="GO" id="GO:0005886">
    <property type="term" value="C:plasma membrane"/>
    <property type="evidence" value="ECO:0007669"/>
    <property type="project" value="UniProtKB-SubCell"/>
</dbReference>
<keyword evidence="4 7" id="KW-1133">Transmembrane helix</keyword>
<evidence type="ECO:0000256" key="2">
    <source>
        <dbReference type="ARBA" id="ARBA00022475"/>
    </source>
</evidence>
<keyword evidence="5 7" id="KW-0472">Membrane</keyword>
<feature type="transmembrane region" description="Helical" evidence="7">
    <location>
        <begin position="120"/>
        <end position="143"/>
    </location>
</feature>
<organism evidence="8">
    <name type="scientific">Thermogemmatispora argillosa</name>
    <dbReference type="NCBI Taxonomy" id="2045280"/>
    <lineage>
        <taxon>Bacteria</taxon>
        <taxon>Bacillati</taxon>
        <taxon>Chloroflexota</taxon>
        <taxon>Ktedonobacteria</taxon>
        <taxon>Thermogemmatisporales</taxon>
        <taxon>Thermogemmatisporaceae</taxon>
        <taxon>Thermogemmatispora</taxon>
    </lineage>
</organism>